<name>A0A1E4TKG6_9ASCO</name>
<evidence type="ECO:0000256" key="1">
    <source>
        <dbReference type="PROSITE-ProRule" id="PRU00339"/>
    </source>
</evidence>
<accession>A0A1E4TKG6</accession>
<evidence type="ECO:0000313" key="2">
    <source>
        <dbReference type="EMBL" id="ODV92244.1"/>
    </source>
</evidence>
<dbReference type="OrthoDB" id="1914839at2759"/>
<feature type="non-terminal residue" evidence="2">
    <location>
        <position position="1"/>
    </location>
</feature>
<dbReference type="SUPFAM" id="SSF48452">
    <property type="entry name" value="TPR-like"/>
    <property type="match status" value="1"/>
</dbReference>
<dbReference type="EMBL" id="KV453841">
    <property type="protein sequence ID" value="ODV92244.1"/>
    <property type="molecule type" value="Genomic_DNA"/>
</dbReference>
<feature type="non-terminal residue" evidence="2">
    <location>
        <position position="299"/>
    </location>
</feature>
<dbReference type="InterPro" id="IPR011990">
    <property type="entry name" value="TPR-like_helical_dom_sf"/>
</dbReference>
<proteinExistence type="predicted"/>
<dbReference type="InterPro" id="IPR019734">
    <property type="entry name" value="TPR_rpt"/>
</dbReference>
<gene>
    <name evidence="2" type="ORF">CANCADRAFT_16444</name>
</gene>
<dbReference type="CDD" id="cd24142">
    <property type="entry name" value="ACL4-like"/>
    <property type="match status" value="1"/>
</dbReference>
<evidence type="ECO:0000313" key="3">
    <source>
        <dbReference type="Proteomes" id="UP000095023"/>
    </source>
</evidence>
<sequence>KAKEQLDLSQPELAEGELLGWLAKEPDNVELLQMIGEVYFEEARTEDGFKAFAKAAELDSDGRYGFEKFLWLGQLTGGRESVKWYTKGIEGLRRTPESKDKLCDALISMIELWMTDLCFEPEAESECEKLITEALAIDDNNAAVWSTLGSIRISQSRIEEAKKALLRSLEVYSNEEDPQIQGLLPLARMCIEISLFDEAIQVTSAISSIDDEIVEAWYLEAMAYNEARLEMEQNGDTSPEIIETAIQGASAALLSAHALIQQGHECDEILLQDITQLMNDLKVEPDHKEQESEGEEVDI</sequence>
<reference evidence="3" key="1">
    <citation type="submission" date="2016-02" db="EMBL/GenBank/DDBJ databases">
        <title>Comparative genomics of biotechnologically important yeasts.</title>
        <authorList>
            <consortium name="DOE Joint Genome Institute"/>
            <person name="Riley R."/>
            <person name="Haridas S."/>
            <person name="Wolfe K.H."/>
            <person name="Lopes M.R."/>
            <person name="Hittinger C.T."/>
            <person name="Goker M."/>
            <person name="Salamov A."/>
            <person name="Wisecaver J."/>
            <person name="Long T.M."/>
            <person name="Aerts A.L."/>
            <person name="Barry K."/>
            <person name="Choi C."/>
            <person name="Clum A."/>
            <person name="Coughlan A.Y."/>
            <person name="Deshpande S."/>
            <person name="Douglass A.P."/>
            <person name="Hanson S.J."/>
            <person name="Klenk H.-P."/>
            <person name="Labutti K."/>
            <person name="Lapidus A."/>
            <person name="Lindquist E."/>
            <person name="Lipzen A."/>
            <person name="Meier-Kolthoff J.P."/>
            <person name="Ohm R.A."/>
            <person name="Otillar R.P."/>
            <person name="Pangilinan J."/>
            <person name="Peng Y."/>
            <person name="Rokas A."/>
            <person name="Rosa C.A."/>
            <person name="Scheuner C."/>
            <person name="Sibirny A.A."/>
            <person name="Slot J.C."/>
            <person name="Stielow J.B."/>
            <person name="Sun H."/>
            <person name="Kurtzman C.P."/>
            <person name="Blackwell M."/>
            <person name="Jeffries T.W."/>
            <person name="Grigoriev I.V."/>
        </authorList>
    </citation>
    <scope>NUCLEOTIDE SEQUENCE [LARGE SCALE GENOMIC DNA]</scope>
    <source>
        <strain evidence="3">NRRL Y-17796</strain>
    </source>
</reference>
<protein>
    <submittedName>
        <fullName evidence="2">Uncharacterized protein</fullName>
    </submittedName>
</protein>
<keyword evidence="1" id="KW-0802">TPR repeat</keyword>
<feature type="repeat" description="TPR" evidence="1">
    <location>
        <begin position="29"/>
        <end position="62"/>
    </location>
</feature>
<organism evidence="2 3">
    <name type="scientific">Tortispora caseinolytica NRRL Y-17796</name>
    <dbReference type="NCBI Taxonomy" id="767744"/>
    <lineage>
        <taxon>Eukaryota</taxon>
        <taxon>Fungi</taxon>
        <taxon>Dikarya</taxon>
        <taxon>Ascomycota</taxon>
        <taxon>Saccharomycotina</taxon>
        <taxon>Trigonopsidomycetes</taxon>
        <taxon>Trigonopsidales</taxon>
        <taxon>Trigonopsidaceae</taxon>
        <taxon>Tortispora</taxon>
    </lineage>
</organism>
<dbReference type="PROSITE" id="PS50005">
    <property type="entry name" value="TPR"/>
    <property type="match status" value="1"/>
</dbReference>
<dbReference type="AlphaFoldDB" id="A0A1E4TKG6"/>
<dbReference type="Gene3D" id="1.25.40.10">
    <property type="entry name" value="Tetratricopeptide repeat domain"/>
    <property type="match status" value="1"/>
</dbReference>
<keyword evidence="3" id="KW-1185">Reference proteome</keyword>
<dbReference type="Proteomes" id="UP000095023">
    <property type="component" value="Unassembled WGS sequence"/>
</dbReference>